<feature type="active site" description="Proton donor" evidence="13">
    <location>
        <position position="243"/>
    </location>
</feature>
<dbReference type="FunCoup" id="A0A5C3P5Q5">
    <property type="interactions" value="134"/>
</dbReference>
<evidence type="ECO:0000256" key="13">
    <source>
        <dbReference type="PIRSR" id="PIRSR001024-1"/>
    </source>
</evidence>
<organism evidence="21 22">
    <name type="scientific">Polyporus arcularius HHB13444</name>
    <dbReference type="NCBI Taxonomy" id="1314778"/>
    <lineage>
        <taxon>Eukaryota</taxon>
        <taxon>Fungi</taxon>
        <taxon>Dikarya</taxon>
        <taxon>Basidiomycota</taxon>
        <taxon>Agaricomycotina</taxon>
        <taxon>Agaricomycetes</taxon>
        <taxon>Polyporales</taxon>
        <taxon>Polyporaceae</taxon>
        <taxon>Polyporus</taxon>
    </lineage>
</organism>
<protein>
    <recommendedName>
        <fullName evidence="4">alpha-amylase</fullName>
        <ecNumber evidence="4">3.2.1.1</ecNumber>
    </recommendedName>
</protein>
<dbReference type="InterPro" id="IPR015340">
    <property type="entry name" value="A_amylase_C_dom"/>
</dbReference>
<name>A0A5C3P5Q5_9APHY</name>
<dbReference type="AlphaFoldDB" id="A0A5C3P5Q5"/>
<dbReference type="STRING" id="1314778.A0A5C3P5Q5"/>
<dbReference type="InterPro" id="IPR013780">
    <property type="entry name" value="Glyco_hydro_b"/>
</dbReference>
<evidence type="ECO:0000256" key="17">
    <source>
        <dbReference type="PIRSR" id="PIRSR001024-5"/>
    </source>
</evidence>
<evidence type="ECO:0000313" key="22">
    <source>
        <dbReference type="Proteomes" id="UP000308197"/>
    </source>
</evidence>
<dbReference type="Pfam" id="PF00128">
    <property type="entry name" value="Alpha-amylase"/>
    <property type="match status" value="1"/>
</dbReference>
<keyword evidence="8 15" id="KW-0106">Calcium</keyword>
<dbReference type="GO" id="GO:0004556">
    <property type="term" value="F:alpha-amylase activity"/>
    <property type="evidence" value="ECO:0007669"/>
    <property type="project" value="UniProtKB-EC"/>
</dbReference>
<feature type="binding site" evidence="17">
    <location>
        <position position="137"/>
    </location>
    <ligand>
        <name>substrate</name>
    </ligand>
</feature>
<feature type="chain" id="PRO_5022929270" description="alpha-amylase" evidence="19">
    <location>
        <begin position="17"/>
        <end position="540"/>
    </location>
</feature>
<dbReference type="FunFam" id="3.20.20.80:FF:000120">
    <property type="entry name" value="Alpha-amylase A"/>
    <property type="match status" value="1"/>
</dbReference>
<keyword evidence="5 15" id="KW-0479">Metal-binding</keyword>
<dbReference type="EC" id="3.2.1.1" evidence="4"/>
<evidence type="ECO:0000313" key="21">
    <source>
        <dbReference type="EMBL" id="TFK84801.1"/>
    </source>
</evidence>
<dbReference type="SUPFAM" id="SSF51445">
    <property type="entry name" value="(Trans)glycosidases"/>
    <property type="match status" value="1"/>
</dbReference>
<keyword evidence="9 16" id="KW-1015">Disulfide bond</keyword>
<dbReference type="InParanoid" id="A0A5C3P5Q5"/>
<dbReference type="GO" id="GO:0016052">
    <property type="term" value="P:carbohydrate catabolic process"/>
    <property type="evidence" value="ECO:0007669"/>
    <property type="project" value="InterPro"/>
</dbReference>
<dbReference type="Gene3D" id="3.20.20.80">
    <property type="entry name" value="Glycosidases"/>
    <property type="match status" value="1"/>
</dbReference>
<feature type="binding site" evidence="15">
    <location>
        <position position="136"/>
    </location>
    <ligand>
        <name>Ca(2+)</name>
        <dbReference type="ChEBI" id="CHEBI:29108"/>
        <label>1</label>
    </ligand>
</feature>
<feature type="binding site" evidence="15">
    <location>
        <position position="243"/>
    </location>
    <ligand>
        <name>Ca(2+)</name>
        <dbReference type="ChEBI" id="CHEBI:29108"/>
        <label>2</label>
    </ligand>
</feature>
<feature type="binding site" evidence="17">
    <location>
        <position position="311"/>
    </location>
    <ligand>
        <name>substrate</name>
    </ligand>
</feature>
<comment type="catalytic activity">
    <reaction evidence="1">
        <text>Endohydrolysis of (1-&gt;4)-alpha-D-glucosidic linkages in polysaccharides containing three or more (1-&gt;4)-alpha-linked D-glucose units.</text>
        <dbReference type="EC" id="3.2.1.1"/>
    </reaction>
</comment>
<dbReference type="Proteomes" id="UP000308197">
    <property type="component" value="Unassembled WGS sequence"/>
</dbReference>
<accession>A0A5C3P5Q5</accession>
<evidence type="ECO:0000256" key="9">
    <source>
        <dbReference type="ARBA" id="ARBA00023157"/>
    </source>
</evidence>
<evidence type="ECO:0000256" key="8">
    <source>
        <dbReference type="ARBA" id="ARBA00022837"/>
    </source>
</evidence>
<feature type="binding site" evidence="15">
    <location>
        <position position="175"/>
    </location>
    <ligand>
        <name>Ca(2+)</name>
        <dbReference type="ChEBI" id="CHEBI:29108"/>
        <label>1</label>
    </ligand>
</feature>
<dbReference type="PANTHER" id="PTHR10357:SF215">
    <property type="entry name" value="ALPHA-AMYLASE 1"/>
    <property type="match status" value="1"/>
</dbReference>
<keyword evidence="22" id="KW-1185">Reference proteome</keyword>
<feature type="disulfide bond" evidence="16">
    <location>
        <begin position="464"/>
        <end position="500"/>
    </location>
</feature>
<keyword evidence="18" id="KW-0812">Transmembrane</keyword>
<feature type="binding site" evidence="17">
    <location>
        <position position="371"/>
    </location>
    <ligand>
        <name>substrate</name>
    </ligand>
</feature>
<evidence type="ECO:0000256" key="7">
    <source>
        <dbReference type="ARBA" id="ARBA00022801"/>
    </source>
</evidence>
<dbReference type="InterPro" id="IPR017853">
    <property type="entry name" value="GH"/>
</dbReference>
<keyword evidence="7 21" id="KW-0378">Hydrolase</keyword>
<keyword evidence="10" id="KW-0325">Glycoprotein</keyword>
<evidence type="ECO:0000256" key="4">
    <source>
        <dbReference type="ARBA" id="ARBA00012595"/>
    </source>
</evidence>
<dbReference type="Gene3D" id="2.60.40.1180">
    <property type="entry name" value="Golgi alpha-mannosidase II"/>
    <property type="match status" value="1"/>
</dbReference>
<feature type="disulfide bond" evidence="16">
    <location>
        <begin position="45"/>
        <end position="53"/>
    </location>
</feature>
<comment type="similarity">
    <text evidence="3">Belongs to the glycosyl hydrolase 13 family.</text>
</comment>
<gene>
    <name evidence="21" type="ORF">K466DRAFT_495943</name>
</gene>
<keyword evidence="11" id="KW-0119">Carbohydrate metabolism</keyword>
<proteinExistence type="inferred from homology"/>
<feature type="binding site" evidence="15">
    <location>
        <position position="223"/>
    </location>
    <ligand>
        <name>Ca(2+)</name>
        <dbReference type="ChEBI" id="CHEBI:29108"/>
        <label>1</label>
    </ligand>
</feature>
<evidence type="ECO:0000256" key="12">
    <source>
        <dbReference type="ARBA" id="ARBA00023295"/>
    </source>
</evidence>
<keyword evidence="18" id="KW-1133">Transmembrane helix</keyword>
<feature type="binding site" evidence="15">
    <location>
        <position position="219"/>
    </location>
    <ligand>
        <name>Ca(2+)</name>
        <dbReference type="ChEBI" id="CHEBI:29108"/>
        <label>2</label>
    </ligand>
</feature>
<evidence type="ECO:0000256" key="10">
    <source>
        <dbReference type="ARBA" id="ARBA00023180"/>
    </source>
</evidence>
<dbReference type="CDD" id="cd11319">
    <property type="entry name" value="AmyAc_euk_AmyA"/>
    <property type="match status" value="1"/>
</dbReference>
<evidence type="ECO:0000256" key="5">
    <source>
        <dbReference type="ARBA" id="ARBA00022723"/>
    </source>
</evidence>
<feature type="site" description="Transition state stabilizer" evidence="14">
    <location>
        <position position="311"/>
    </location>
</feature>
<feature type="transmembrane region" description="Helical" evidence="18">
    <location>
        <begin position="516"/>
        <end position="538"/>
    </location>
</feature>
<evidence type="ECO:0000256" key="11">
    <source>
        <dbReference type="ARBA" id="ARBA00023277"/>
    </source>
</evidence>
<dbReference type="SUPFAM" id="SSF51011">
    <property type="entry name" value="Glycosyl hydrolase domain"/>
    <property type="match status" value="1"/>
</dbReference>
<comment type="cofactor">
    <cofactor evidence="2">
        <name>Ca(2+)</name>
        <dbReference type="ChEBI" id="CHEBI:29108"/>
    </cofactor>
</comment>
<reference evidence="21 22" key="1">
    <citation type="journal article" date="2019" name="Nat. Ecol. Evol.">
        <title>Megaphylogeny resolves global patterns of mushroom evolution.</title>
        <authorList>
            <person name="Varga T."/>
            <person name="Krizsan K."/>
            <person name="Foldi C."/>
            <person name="Dima B."/>
            <person name="Sanchez-Garcia M."/>
            <person name="Sanchez-Ramirez S."/>
            <person name="Szollosi G.J."/>
            <person name="Szarkandi J.G."/>
            <person name="Papp V."/>
            <person name="Albert L."/>
            <person name="Andreopoulos W."/>
            <person name="Angelini C."/>
            <person name="Antonin V."/>
            <person name="Barry K.W."/>
            <person name="Bougher N.L."/>
            <person name="Buchanan P."/>
            <person name="Buyck B."/>
            <person name="Bense V."/>
            <person name="Catcheside P."/>
            <person name="Chovatia M."/>
            <person name="Cooper J."/>
            <person name="Damon W."/>
            <person name="Desjardin D."/>
            <person name="Finy P."/>
            <person name="Geml J."/>
            <person name="Haridas S."/>
            <person name="Hughes K."/>
            <person name="Justo A."/>
            <person name="Karasinski D."/>
            <person name="Kautmanova I."/>
            <person name="Kiss B."/>
            <person name="Kocsube S."/>
            <person name="Kotiranta H."/>
            <person name="LaButti K.M."/>
            <person name="Lechner B.E."/>
            <person name="Liimatainen K."/>
            <person name="Lipzen A."/>
            <person name="Lukacs Z."/>
            <person name="Mihaltcheva S."/>
            <person name="Morgado L.N."/>
            <person name="Niskanen T."/>
            <person name="Noordeloos M.E."/>
            <person name="Ohm R.A."/>
            <person name="Ortiz-Santana B."/>
            <person name="Ovrebo C."/>
            <person name="Racz N."/>
            <person name="Riley R."/>
            <person name="Savchenko A."/>
            <person name="Shiryaev A."/>
            <person name="Soop K."/>
            <person name="Spirin V."/>
            <person name="Szebenyi C."/>
            <person name="Tomsovsky M."/>
            <person name="Tulloss R.E."/>
            <person name="Uehling J."/>
            <person name="Grigoriev I.V."/>
            <person name="Vagvolgyi C."/>
            <person name="Papp T."/>
            <person name="Martin F.M."/>
            <person name="Miettinen O."/>
            <person name="Hibbett D.S."/>
            <person name="Nagy L.G."/>
        </authorList>
    </citation>
    <scope>NUCLEOTIDE SEQUENCE [LARGE SCALE GENOMIC DNA]</scope>
    <source>
        <strain evidence="21 22">HHB13444</strain>
    </source>
</reference>
<feature type="domain" description="Glycosyl hydrolase family 13 catalytic" evidence="20">
    <location>
        <begin position="29"/>
        <end position="396"/>
    </location>
</feature>
<dbReference type="GO" id="GO:0005509">
    <property type="term" value="F:calcium ion binding"/>
    <property type="evidence" value="ECO:0007669"/>
    <property type="project" value="InterPro"/>
</dbReference>
<evidence type="ECO:0000259" key="20">
    <source>
        <dbReference type="SMART" id="SM00642"/>
    </source>
</evidence>
<evidence type="ECO:0000256" key="19">
    <source>
        <dbReference type="SAM" id="SignalP"/>
    </source>
</evidence>
<evidence type="ECO:0000256" key="18">
    <source>
        <dbReference type="SAM" id="Phobius"/>
    </source>
</evidence>
<keyword evidence="18" id="KW-0472">Membrane</keyword>
<feature type="binding site" evidence="17">
    <location>
        <position position="217"/>
    </location>
    <ligand>
        <name>substrate</name>
    </ligand>
</feature>
<feature type="signal peptide" evidence="19">
    <location>
        <begin position="1"/>
        <end position="16"/>
    </location>
</feature>
<dbReference type="Pfam" id="PF09260">
    <property type="entry name" value="A_amylase_dom_C"/>
    <property type="match status" value="1"/>
</dbReference>
<dbReference type="PIRSF" id="PIRSF001024">
    <property type="entry name" value="Alph-amyl_fung"/>
    <property type="match status" value="1"/>
</dbReference>
<evidence type="ECO:0000256" key="3">
    <source>
        <dbReference type="ARBA" id="ARBA00008061"/>
    </source>
</evidence>
<evidence type="ECO:0000256" key="14">
    <source>
        <dbReference type="PIRSR" id="PIRSR001024-2"/>
    </source>
</evidence>
<keyword evidence="12" id="KW-0326">Glycosidase</keyword>
<evidence type="ECO:0000256" key="16">
    <source>
        <dbReference type="PIRSR" id="PIRSR001024-4"/>
    </source>
</evidence>
<dbReference type="InterPro" id="IPR006047">
    <property type="entry name" value="GH13_cat_dom"/>
</dbReference>
<dbReference type="SMART" id="SM00642">
    <property type="entry name" value="Aamy"/>
    <property type="match status" value="1"/>
</dbReference>
<dbReference type="PANTHER" id="PTHR10357">
    <property type="entry name" value="ALPHA-AMYLASE FAMILY MEMBER"/>
    <property type="match status" value="1"/>
</dbReference>
<keyword evidence="6 19" id="KW-0732">Signal</keyword>
<evidence type="ECO:0000256" key="15">
    <source>
        <dbReference type="PIRSR" id="PIRSR001024-3"/>
    </source>
</evidence>
<dbReference type="EMBL" id="ML211292">
    <property type="protein sequence ID" value="TFK84801.1"/>
    <property type="molecule type" value="Genomic_DNA"/>
</dbReference>
<feature type="binding site" evidence="15">
    <location>
        <position position="188"/>
    </location>
    <ligand>
        <name>Ca(2+)</name>
        <dbReference type="ChEBI" id="CHEBI:29108"/>
        <label>1</label>
    </ligand>
</feature>
<feature type="binding site" evidence="17">
    <location>
        <position position="98"/>
    </location>
    <ligand>
        <name>substrate</name>
    </ligand>
</feature>
<feature type="disulfide bond" evidence="16">
    <location>
        <begin position="163"/>
        <end position="177"/>
    </location>
</feature>
<evidence type="ECO:0000256" key="2">
    <source>
        <dbReference type="ARBA" id="ARBA00001913"/>
    </source>
</evidence>
<evidence type="ECO:0000256" key="6">
    <source>
        <dbReference type="ARBA" id="ARBA00022729"/>
    </source>
</evidence>
<sequence length="540" mass="58334">MLRLLTASLLATSALAATAAEWQNRTIYQLVTDRFATPDGSGPPCDTGDRKYCGGTWKGIISKLDYIHDLGFDAVWISPVVANLEGNTTDGQAYHGYWTQDINSLNSKFGTADDLKALSAALHNRSMYLMVDVVVNHMVSNSDPPDYSNFTPFSKESNFHPECFITDYTNQTDVEQCWLGDKDVPLADLNTEADDVVSSLNSWIKGLVSDYAIDGLRIDTVKHVRKDFWPGFVSSAGVFTIGEVLHEEPSYLAPYTKVMDSLLDYPAWFTLTAAFKNNTGNLTALATTVWQSQASYLSGELMVGSFLENHDQPRFQSLTQDSSLIKNAMAWPFVQDGIPILSHSSERIGADHHSYPGQEQGYTGGGDPSNREALWYSGYIEDKPLVTHVKILNEARRLAIAANTSFLTTAALLYAVSESTLAVSKPPLLALLTNVGNISTAATTWNVPDAGYPANEVLVDVLTCNKVTADNSGGVLVHATSGEPQVLLPTSALSASGSICSNLAAQGQSSSALRNVVASALPVGIAVALVFFVSQLTFDF</sequence>
<dbReference type="InterPro" id="IPR013777">
    <property type="entry name" value="A-amylase-like"/>
</dbReference>
<evidence type="ECO:0000256" key="1">
    <source>
        <dbReference type="ARBA" id="ARBA00000548"/>
    </source>
</evidence>
<feature type="active site" description="Nucleophile" evidence="13">
    <location>
        <position position="219"/>
    </location>
</feature>